<keyword evidence="3 7" id="KW-0732">Signal</keyword>
<dbReference type="InterPro" id="IPR025896">
    <property type="entry name" value="Spi_Prtas-inh"/>
</dbReference>
<dbReference type="Proteomes" id="UP000240357">
    <property type="component" value="Unassembled WGS sequence"/>
</dbReference>
<dbReference type="Pfam" id="PF18962">
    <property type="entry name" value="Por_Secre_tail"/>
    <property type="match status" value="1"/>
</dbReference>
<dbReference type="InterPro" id="IPR038765">
    <property type="entry name" value="Papain-like_cys_pep_sf"/>
</dbReference>
<dbReference type="InterPro" id="IPR000200">
    <property type="entry name" value="Peptidase_C10"/>
</dbReference>
<sequence length="866" mass="95821">MKKIYLFALIGCFSWFSSAAKHVPAEDALRVASNFFSQVAPVASNGKSQQTLSLVHREISKQNNSHSRQTPFTFYYVFAAPANGGMVFISADDNVTPVLGYTRSGTFNPAKMPVNLVKWLEGYKNEIRVAAQQKTTNEKIKRTWKALQEGTSPLARTHSTLAESVDPLISTTWDQSPYYNELCPYDNDANERAVTGCVATAMAQIMRYWKYPAQGSGFHSYNHEKYGTLSANFSNSVYDWENMPNSINGSNTAIATLMRDVGISVDMSYGTGSTGGSSAYVISASSQGEHCSEFALKTYFGYAEVRGVQRRDYSDSEWIDLLKTELDKAQPILFAGFGSGGGHAFVCDGYDQNDLFHMNWGWSGYYDGFFAISALNPDGQGTGGGTGSYNSNQQALINIKAPNQNPDQQTADLELYDDVTISTPVISFGHTFTVHTDIINNGNGTFTGDYGAAAFDENGNFIDFIKTYPKESLESGYHYTEGIDFKTDGMVSLLPGVYNLYIFSRIEGGQWEQLKGGNAYSDHVTLEVINQNNLNLYEEVAVQKPNELYQGKKITVSTFIQNAGNTSFNGIIALNLYDLEGNFKFEIGQKQVDQLCKNCKTGEVVFKNDNLDVEPGTYLMAVLHYTDADGWRITGSEDYVNPIRVVVQAAPIGGDKYEDNNTVIDATPLALNFIGNTARVTTPEANIHVGTDYDYYKITLPAGRKYEISTRVNDSYESNDGKTYTNDVLFSLSDDGENWTDAYDQEMGAVEVEGGKTIYAFLSPYFQGETGTYLLEMTVKQLTPTGTKDDYEELAVQAYPNPTSGLLHLHEKKEYTRYELTNLTGKAVLTIPKGTTQVDLSSLPNGIYLLRTLTKTGYQVQKIVKQ</sequence>
<dbReference type="Gene3D" id="3.90.70.50">
    <property type="entry name" value="Peptidase C10, streptopain"/>
    <property type="match status" value="1"/>
</dbReference>
<gene>
    <name evidence="10" type="ORF">AHMF7605_02940</name>
</gene>
<accession>A0A2T2YAM4</accession>
<dbReference type="Gene3D" id="2.60.120.380">
    <property type="match status" value="1"/>
</dbReference>
<feature type="domain" description="Secretion system C-terminal sorting" evidence="9">
    <location>
        <begin position="799"/>
        <end position="864"/>
    </location>
</feature>
<feature type="active site" description="Nucleophile" evidence="6">
    <location>
        <position position="197"/>
    </location>
</feature>
<evidence type="ECO:0000259" key="9">
    <source>
        <dbReference type="Pfam" id="PF18962"/>
    </source>
</evidence>
<keyword evidence="4" id="KW-0378">Hydrolase</keyword>
<dbReference type="GO" id="GO:0006508">
    <property type="term" value="P:proteolysis"/>
    <property type="evidence" value="ECO:0007669"/>
    <property type="project" value="UniProtKB-KW"/>
</dbReference>
<dbReference type="Pfam" id="PF13734">
    <property type="entry name" value="Inhibitor_I69"/>
    <property type="match status" value="1"/>
</dbReference>
<feature type="signal peptide" evidence="7">
    <location>
        <begin position="1"/>
        <end position="19"/>
    </location>
</feature>
<dbReference type="PRINTS" id="PR00797">
    <property type="entry name" value="STREPTOPAIN"/>
</dbReference>
<evidence type="ECO:0000313" key="10">
    <source>
        <dbReference type="EMBL" id="PSR52554.1"/>
    </source>
</evidence>
<evidence type="ECO:0000313" key="11">
    <source>
        <dbReference type="Proteomes" id="UP000240357"/>
    </source>
</evidence>
<protein>
    <recommendedName>
        <fullName evidence="12">Peptidase C10</fullName>
    </recommendedName>
</protein>
<evidence type="ECO:0000259" key="8">
    <source>
        <dbReference type="Pfam" id="PF13734"/>
    </source>
</evidence>
<feature type="domain" description="Spi protease inhibitor" evidence="8">
    <location>
        <begin position="20"/>
        <end position="127"/>
    </location>
</feature>
<evidence type="ECO:0000256" key="2">
    <source>
        <dbReference type="ARBA" id="ARBA00022670"/>
    </source>
</evidence>
<dbReference type="Pfam" id="PF01640">
    <property type="entry name" value="Peptidase_C10"/>
    <property type="match status" value="1"/>
</dbReference>
<feature type="chain" id="PRO_5015430407" description="Peptidase C10" evidence="7">
    <location>
        <begin position="20"/>
        <end position="866"/>
    </location>
</feature>
<dbReference type="AlphaFoldDB" id="A0A2T2YAM4"/>
<feature type="active site" description="Proton acceptor" evidence="6">
    <location>
        <position position="343"/>
    </location>
</feature>
<evidence type="ECO:0000256" key="6">
    <source>
        <dbReference type="PIRSR" id="PIRSR600200-1"/>
    </source>
</evidence>
<name>A0A2T2YAM4_9BACT</name>
<comment type="similarity">
    <text evidence="1">Belongs to the peptidase C10 family.</text>
</comment>
<reference evidence="10 11" key="1">
    <citation type="submission" date="2018-03" db="EMBL/GenBank/DDBJ databases">
        <title>Adhaeribacter sp. HMF7605 Genome sequencing and assembly.</title>
        <authorList>
            <person name="Kang H."/>
            <person name="Kang J."/>
            <person name="Cha I."/>
            <person name="Kim H."/>
            <person name="Joh K."/>
        </authorList>
    </citation>
    <scope>NUCLEOTIDE SEQUENCE [LARGE SCALE GENOMIC DNA]</scope>
    <source>
        <strain evidence="10 11">HMF7605</strain>
    </source>
</reference>
<dbReference type="GO" id="GO:0008234">
    <property type="term" value="F:cysteine-type peptidase activity"/>
    <property type="evidence" value="ECO:0007669"/>
    <property type="project" value="UniProtKB-KW"/>
</dbReference>
<dbReference type="InterPro" id="IPR026444">
    <property type="entry name" value="Secre_tail"/>
</dbReference>
<keyword evidence="11" id="KW-1185">Reference proteome</keyword>
<keyword evidence="5" id="KW-0788">Thiol protease</keyword>
<dbReference type="RefSeq" id="WP_106926291.1">
    <property type="nucleotide sequence ID" value="NZ_PYFT01000001.1"/>
</dbReference>
<evidence type="ECO:0000256" key="3">
    <source>
        <dbReference type="ARBA" id="ARBA00022729"/>
    </source>
</evidence>
<evidence type="ECO:0000256" key="5">
    <source>
        <dbReference type="ARBA" id="ARBA00022807"/>
    </source>
</evidence>
<keyword evidence="2" id="KW-0645">Protease</keyword>
<proteinExistence type="inferred from homology"/>
<organism evidence="10 11">
    <name type="scientific">Adhaeribacter arboris</name>
    <dbReference type="NCBI Taxonomy" id="2072846"/>
    <lineage>
        <taxon>Bacteria</taxon>
        <taxon>Pseudomonadati</taxon>
        <taxon>Bacteroidota</taxon>
        <taxon>Cytophagia</taxon>
        <taxon>Cytophagales</taxon>
        <taxon>Hymenobacteraceae</taxon>
        <taxon>Adhaeribacter</taxon>
    </lineage>
</organism>
<dbReference type="SUPFAM" id="SSF54001">
    <property type="entry name" value="Cysteine proteinases"/>
    <property type="match status" value="1"/>
</dbReference>
<dbReference type="InterPro" id="IPR044934">
    <property type="entry name" value="Streptopain_sf"/>
</dbReference>
<dbReference type="NCBIfam" id="TIGR04183">
    <property type="entry name" value="Por_Secre_tail"/>
    <property type="match status" value="1"/>
</dbReference>
<evidence type="ECO:0000256" key="4">
    <source>
        <dbReference type="ARBA" id="ARBA00022801"/>
    </source>
</evidence>
<dbReference type="OrthoDB" id="9816532at2"/>
<evidence type="ECO:0000256" key="1">
    <source>
        <dbReference type="ARBA" id="ARBA00009693"/>
    </source>
</evidence>
<dbReference type="EMBL" id="PYFT01000001">
    <property type="protein sequence ID" value="PSR52554.1"/>
    <property type="molecule type" value="Genomic_DNA"/>
</dbReference>
<evidence type="ECO:0008006" key="12">
    <source>
        <dbReference type="Google" id="ProtNLM"/>
    </source>
</evidence>
<evidence type="ECO:0000256" key="7">
    <source>
        <dbReference type="SAM" id="SignalP"/>
    </source>
</evidence>
<comment type="caution">
    <text evidence="10">The sequence shown here is derived from an EMBL/GenBank/DDBJ whole genome shotgun (WGS) entry which is preliminary data.</text>
</comment>